<dbReference type="FunFam" id="1.10.10.10:FF:000001">
    <property type="entry name" value="LysR family transcriptional regulator"/>
    <property type="match status" value="1"/>
</dbReference>
<evidence type="ECO:0000256" key="4">
    <source>
        <dbReference type="ARBA" id="ARBA00023163"/>
    </source>
</evidence>
<dbReference type="Gene3D" id="1.10.10.10">
    <property type="entry name" value="Winged helix-like DNA-binding domain superfamily/Winged helix DNA-binding domain"/>
    <property type="match status" value="1"/>
</dbReference>
<evidence type="ECO:0000256" key="2">
    <source>
        <dbReference type="ARBA" id="ARBA00023015"/>
    </source>
</evidence>
<dbReference type="PANTHER" id="PTHR30126">
    <property type="entry name" value="HTH-TYPE TRANSCRIPTIONAL REGULATOR"/>
    <property type="match status" value="1"/>
</dbReference>
<dbReference type="InterPro" id="IPR036388">
    <property type="entry name" value="WH-like_DNA-bd_sf"/>
</dbReference>
<dbReference type="GO" id="GO:0003700">
    <property type="term" value="F:DNA-binding transcription factor activity"/>
    <property type="evidence" value="ECO:0007669"/>
    <property type="project" value="InterPro"/>
</dbReference>
<dbReference type="Pfam" id="PF00126">
    <property type="entry name" value="HTH_1"/>
    <property type="match status" value="1"/>
</dbReference>
<dbReference type="EMBL" id="VSIY01000004">
    <property type="protein sequence ID" value="TYB82460.1"/>
    <property type="molecule type" value="Genomic_DNA"/>
</dbReference>
<protein>
    <submittedName>
        <fullName evidence="7">LysR family transcriptional regulator</fullName>
    </submittedName>
</protein>
<dbReference type="AlphaFoldDB" id="A0A5D0RLE3"/>
<name>A0A5D0RLE3_9RHOB</name>
<evidence type="ECO:0000259" key="6">
    <source>
        <dbReference type="PROSITE" id="PS50931"/>
    </source>
</evidence>
<reference evidence="7 8" key="1">
    <citation type="submission" date="2019-08" db="EMBL/GenBank/DDBJ databases">
        <title>Identification of a novel species of the genus Boseongicola.</title>
        <authorList>
            <person name="Zhang X.-Q."/>
        </authorList>
    </citation>
    <scope>NUCLEOTIDE SEQUENCE [LARGE SCALE GENOMIC DNA]</scope>
    <source>
        <strain evidence="7 8">HY14</strain>
    </source>
</reference>
<feature type="transmembrane region" description="Helical" evidence="5">
    <location>
        <begin position="226"/>
        <end position="247"/>
    </location>
</feature>
<accession>A0A5D0RLE3</accession>
<feature type="domain" description="HTH lysR-type" evidence="6">
    <location>
        <begin position="8"/>
        <end position="65"/>
    </location>
</feature>
<dbReference type="InterPro" id="IPR005119">
    <property type="entry name" value="LysR_subst-bd"/>
</dbReference>
<comment type="similarity">
    <text evidence="1">Belongs to the LysR transcriptional regulatory family.</text>
</comment>
<evidence type="ECO:0000313" key="7">
    <source>
        <dbReference type="EMBL" id="TYB82460.1"/>
    </source>
</evidence>
<proteinExistence type="inferred from homology"/>
<evidence type="ECO:0000256" key="3">
    <source>
        <dbReference type="ARBA" id="ARBA00023125"/>
    </source>
</evidence>
<dbReference type="Pfam" id="PF03466">
    <property type="entry name" value="LysR_substrate"/>
    <property type="match status" value="1"/>
</dbReference>
<dbReference type="PANTHER" id="PTHR30126:SF40">
    <property type="entry name" value="HTH-TYPE TRANSCRIPTIONAL REGULATOR GLTR"/>
    <property type="match status" value="1"/>
</dbReference>
<organism evidence="7 8">
    <name type="scientific">Maritimibacter fusiformis</name>
    <dbReference type="NCBI Taxonomy" id="2603819"/>
    <lineage>
        <taxon>Bacteria</taxon>
        <taxon>Pseudomonadati</taxon>
        <taxon>Pseudomonadota</taxon>
        <taxon>Alphaproteobacteria</taxon>
        <taxon>Rhodobacterales</taxon>
        <taxon>Roseobacteraceae</taxon>
        <taxon>Maritimibacter</taxon>
    </lineage>
</organism>
<sequence length="317" mass="34512">MVETAGRVTLWGIEVFLAIAEERSISVAARRLGASPSAVSQQLSNTEAALSATLVERGARPLTLTPAGELFRRRAEAILNEAEQARAELAMSDLSRLTRLRLGLIEDFDADVTPRLLADLAGELTATRFLLETGASHRLYDQLDARALDLIVAADMGPPADWMEVHPLIEEPFVAVTPKGAGAELADLRDIPLILYTKRHHMGRQLAEHLARQDLRLAHRFELDSYHAILAMVASGAGWAILTPLGIARARRFIEDVDIRPLPIAPLSRRITLSARHGVLGEIPASVAARLRVLLDELVVAPGVARCPFLTGALRIL</sequence>
<dbReference type="Gene3D" id="3.40.190.10">
    <property type="entry name" value="Periplasmic binding protein-like II"/>
    <property type="match status" value="2"/>
</dbReference>
<dbReference type="InterPro" id="IPR036390">
    <property type="entry name" value="WH_DNA-bd_sf"/>
</dbReference>
<dbReference type="SUPFAM" id="SSF53850">
    <property type="entry name" value="Periplasmic binding protein-like II"/>
    <property type="match status" value="1"/>
</dbReference>
<dbReference type="RefSeq" id="WP_148377223.1">
    <property type="nucleotide sequence ID" value="NZ_VSIY01000004.1"/>
</dbReference>
<evidence type="ECO:0000256" key="1">
    <source>
        <dbReference type="ARBA" id="ARBA00009437"/>
    </source>
</evidence>
<keyword evidence="8" id="KW-1185">Reference proteome</keyword>
<dbReference type="GO" id="GO:0000976">
    <property type="term" value="F:transcription cis-regulatory region binding"/>
    <property type="evidence" value="ECO:0007669"/>
    <property type="project" value="TreeGrafter"/>
</dbReference>
<gene>
    <name evidence="7" type="ORF">FVF75_07020</name>
</gene>
<dbReference type="CDD" id="cd05466">
    <property type="entry name" value="PBP2_LTTR_substrate"/>
    <property type="match status" value="1"/>
</dbReference>
<dbReference type="PROSITE" id="PS50931">
    <property type="entry name" value="HTH_LYSR"/>
    <property type="match status" value="1"/>
</dbReference>
<keyword evidence="5" id="KW-0812">Transmembrane</keyword>
<evidence type="ECO:0000256" key="5">
    <source>
        <dbReference type="SAM" id="Phobius"/>
    </source>
</evidence>
<keyword evidence="5" id="KW-1133">Transmembrane helix</keyword>
<dbReference type="InterPro" id="IPR000847">
    <property type="entry name" value="LysR_HTH_N"/>
</dbReference>
<dbReference type="SUPFAM" id="SSF46785">
    <property type="entry name" value="Winged helix' DNA-binding domain"/>
    <property type="match status" value="1"/>
</dbReference>
<keyword evidence="3" id="KW-0238">DNA-binding</keyword>
<keyword evidence="4" id="KW-0804">Transcription</keyword>
<comment type="caution">
    <text evidence="7">The sequence shown here is derived from an EMBL/GenBank/DDBJ whole genome shotgun (WGS) entry which is preliminary data.</text>
</comment>
<keyword evidence="2" id="KW-0805">Transcription regulation</keyword>
<evidence type="ECO:0000313" key="8">
    <source>
        <dbReference type="Proteomes" id="UP000322080"/>
    </source>
</evidence>
<keyword evidence="5" id="KW-0472">Membrane</keyword>
<dbReference type="Proteomes" id="UP000322080">
    <property type="component" value="Unassembled WGS sequence"/>
</dbReference>